<sequence>MTTQGDSHPIPADPADPSMRVRTGARGGARRLLLGSVTVVALGAAGWVVSSPHPGDWLPGLGPSSKDVQSPSVIGSPLPTSQANPNPFDVKRLFPATRPIDLENYKGKLAAAQQGPECVQALQDTARALLPSGACQGYLAVEFSRQDGKVVTSATVLRFASDQDSAKVAQLMRGQGTVVRWVQADGNFATDPSTPAAPTGPASPPATGPSPTPAPTGPAAKADQPPRVEAVRHYVTVTSSRFQDGHSAATPQDQQDLDQATRAVSYTVGAAFIWS</sequence>
<evidence type="ECO:0000313" key="4">
    <source>
        <dbReference type="Proteomes" id="UP000540506"/>
    </source>
</evidence>
<feature type="region of interest" description="Disordered" evidence="1">
    <location>
        <begin position="1"/>
        <end position="22"/>
    </location>
</feature>
<dbReference type="EMBL" id="JACHJV010000001">
    <property type="protein sequence ID" value="MBB4927021.1"/>
    <property type="molecule type" value="Genomic_DNA"/>
</dbReference>
<comment type="caution">
    <text evidence="3">The sequence shown here is derived from an EMBL/GenBank/DDBJ whole genome shotgun (WGS) entry which is preliminary data.</text>
</comment>
<keyword evidence="4" id="KW-1185">Reference proteome</keyword>
<evidence type="ECO:0000256" key="1">
    <source>
        <dbReference type="SAM" id="MobiDB-lite"/>
    </source>
</evidence>
<accession>A0A7W7R7X1</accession>
<evidence type="ECO:0000313" key="3">
    <source>
        <dbReference type="EMBL" id="MBB4927021.1"/>
    </source>
</evidence>
<feature type="compositionally biased region" description="Polar residues" evidence="1">
    <location>
        <begin position="66"/>
        <end position="85"/>
    </location>
</feature>
<feature type="region of interest" description="Disordered" evidence="1">
    <location>
        <begin position="58"/>
        <end position="86"/>
    </location>
</feature>
<feature type="region of interest" description="Disordered" evidence="1">
    <location>
        <begin position="187"/>
        <end position="226"/>
    </location>
</feature>
<feature type="transmembrane region" description="Helical" evidence="2">
    <location>
        <begin position="32"/>
        <end position="49"/>
    </location>
</feature>
<organism evidence="3 4">
    <name type="scientific">Kitasatospora kifunensis</name>
    <name type="common">Streptomyces kifunensis</name>
    <dbReference type="NCBI Taxonomy" id="58351"/>
    <lineage>
        <taxon>Bacteria</taxon>
        <taxon>Bacillati</taxon>
        <taxon>Actinomycetota</taxon>
        <taxon>Actinomycetes</taxon>
        <taxon>Kitasatosporales</taxon>
        <taxon>Streptomycetaceae</taxon>
        <taxon>Kitasatospora</taxon>
    </lineage>
</organism>
<dbReference type="Proteomes" id="UP000540506">
    <property type="component" value="Unassembled WGS sequence"/>
</dbReference>
<keyword evidence="2" id="KW-1133">Transmembrane helix</keyword>
<keyword evidence="2" id="KW-0812">Transmembrane</keyword>
<reference evidence="3 4" key="1">
    <citation type="submission" date="2020-08" db="EMBL/GenBank/DDBJ databases">
        <title>Sequencing the genomes of 1000 actinobacteria strains.</title>
        <authorList>
            <person name="Klenk H.-P."/>
        </authorList>
    </citation>
    <scope>NUCLEOTIDE SEQUENCE [LARGE SCALE GENOMIC DNA]</scope>
    <source>
        <strain evidence="3 4">DSM 41654</strain>
    </source>
</reference>
<evidence type="ECO:0000256" key="2">
    <source>
        <dbReference type="SAM" id="Phobius"/>
    </source>
</evidence>
<keyword evidence="2" id="KW-0472">Membrane</keyword>
<proteinExistence type="predicted"/>
<dbReference type="AlphaFoldDB" id="A0A7W7R7X1"/>
<protein>
    <submittedName>
        <fullName evidence="3">Uncharacterized protein</fullName>
    </submittedName>
</protein>
<name>A0A7W7R7X1_KITKI</name>
<dbReference type="RefSeq" id="WP_184940889.1">
    <property type="nucleotide sequence ID" value="NZ_JACHJV010000001.1"/>
</dbReference>
<gene>
    <name evidence="3" type="ORF">FHR34_006014</name>
</gene>
<feature type="compositionally biased region" description="Pro residues" evidence="1">
    <location>
        <begin position="201"/>
        <end position="216"/>
    </location>
</feature>